<organism evidence="1">
    <name type="scientific">Arion vulgaris</name>
    <dbReference type="NCBI Taxonomy" id="1028688"/>
    <lineage>
        <taxon>Eukaryota</taxon>
        <taxon>Metazoa</taxon>
        <taxon>Spiralia</taxon>
        <taxon>Lophotrochozoa</taxon>
        <taxon>Mollusca</taxon>
        <taxon>Gastropoda</taxon>
        <taxon>Heterobranchia</taxon>
        <taxon>Euthyneura</taxon>
        <taxon>Panpulmonata</taxon>
        <taxon>Eupulmonata</taxon>
        <taxon>Stylommatophora</taxon>
        <taxon>Helicina</taxon>
        <taxon>Arionoidea</taxon>
        <taxon>Arionidae</taxon>
        <taxon>Arion</taxon>
    </lineage>
</organism>
<dbReference type="NCBIfam" id="NF005559">
    <property type="entry name" value="PRK07231.1"/>
    <property type="match status" value="1"/>
</dbReference>
<dbReference type="Gene3D" id="3.40.50.720">
    <property type="entry name" value="NAD(P)-binding Rossmann-like Domain"/>
    <property type="match status" value="1"/>
</dbReference>
<dbReference type="PANTHER" id="PTHR43975:SF2">
    <property type="entry name" value="EG:BACR7A4.14 PROTEIN-RELATED"/>
    <property type="match status" value="1"/>
</dbReference>
<proteinExistence type="predicted"/>
<dbReference type="PRINTS" id="PR00081">
    <property type="entry name" value="GDHRDH"/>
</dbReference>
<dbReference type="AlphaFoldDB" id="A0A0B7B1A6"/>
<dbReference type="InterPro" id="IPR036291">
    <property type="entry name" value="NAD(P)-bd_dom_sf"/>
</dbReference>
<dbReference type="EMBL" id="HACG01039943">
    <property type="protein sequence ID" value="CEK86808.1"/>
    <property type="molecule type" value="Transcribed_RNA"/>
</dbReference>
<dbReference type="PANTHER" id="PTHR43975">
    <property type="entry name" value="ZGC:101858"/>
    <property type="match status" value="1"/>
</dbReference>
<accession>A0A0B7B1A6</accession>
<dbReference type="InterPro" id="IPR002347">
    <property type="entry name" value="SDR_fam"/>
</dbReference>
<dbReference type="PRINTS" id="PR00080">
    <property type="entry name" value="SDRFAMILY"/>
</dbReference>
<dbReference type="Pfam" id="PF13561">
    <property type="entry name" value="adh_short_C2"/>
    <property type="match status" value="1"/>
</dbReference>
<dbReference type="FunFam" id="3.40.50.720:FF:000084">
    <property type="entry name" value="Short-chain dehydrogenase reductase"/>
    <property type="match status" value="1"/>
</dbReference>
<dbReference type="SUPFAM" id="SSF51735">
    <property type="entry name" value="NAD(P)-binding Rossmann-fold domains"/>
    <property type="match status" value="1"/>
</dbReference>
<reference evidence="1" key="1">
    <citation type="submission" date="2014-12" db="EMBL/GenBank/DDBJ databases">
        <title>Insight into the proteome of Arion vulgaris.</title>
        <authorList>
            <person name="Aradska J."/>
            <person name="Bulat T."/>
            <person name="Smidak R."/>
            <person name="Sarate P."/>
            <person name="Gangsoo J."/>
            <person name="Sialana F."/>
            <person name="Bilban M."/>
            <person name="Lubec G."/>
        </authorList>
    </citation>
    <scope>NUCLEOTIDE SEQUENCE</scope>
    <source>
        <tissue evidence="1">Skin</tissue>
    </source>
</reference>
<gene>
    <name evidence="1" type="primary">ORF155793</name>
</gene>
<name>A0A0B7B1A6_9EUPU</name>
<sequence length="272" mass="28953">MASQFKGKVAIVTGSSAGLGEAIALLLASRGAQVTLCGRDKDRLNSVVDKVVAVNGGNQDDVLAVPGDLKDPNVQTEIIEQTVKKFGCLDILVANAGVSGITNSFLEDTEETYDTVLDTNLKSVFFIIQKAVPHLEKTKGSIVNVSSILSTMAVPCETVYSLSKAALDHLTRCLAVDLGAKGIRVNSINPGFFPTQILRFLGDVDTFNEKFGKFEASQQPLKGRIGVLDDVAETVAFLVSDEAGFITGEHIRIDGGRSYVGSSTLSPEEMLK</sequence>
<protein>
    <submittedName>
        <fullName evidence="1">Uncharacterized protein</fullName>
    </submittedName>
</protein>
<evidence type="ECO:0000313" key="1">
    <source>
        <dbReference type="EMBL" id="CEK86808.1"/>
    </source>
</evidence>